<dbReference type="PANTHER" id="PTHR11410:SF0">
    <property type="entry name" value="ATP SYNTHASE SUBUNIT A"/>
    <property type="match status" value="1"/>
</dbReference>
<keyword evidence="8" id="KW-0406">Ion transport</keyword>
<evidence type="ECO:0000256" key="11">
    <source>
        <dbReference type="RuleBase" id="RU004450"/>
    </source>
</evidence>
<dbReference type="Gene3D" id="1.20.120.220">
    <property type="entry name" value="ATP synthase, F0 complex, subunit A"/>
    <property type="match status" value="1"/>
</dbReference>
<evidence type="ECO:0000256" key="4">
    <source>
        <dbReference type="ARBA" id="ARBA00022547"/>
    </source>
</evidence>
<dbReference type="NCBIfam" id="TIGR01131">
    <property type="entry name" value="ATP_synt_6_or_A"/>
    <property type="match status" value="1"/>
</dbReference>
<dbReference type="SUPFAM" id="SSF81336">
    <property type="entry name" value="F1F0 ATP synthase subunit A"/>
    <property type="match status" value="1"/>
</dbReference>
<dbReference type="GeneID" id="71882522"/>
<feature type="transmembrane region" description="Helical" evidence="12">
    <location>
        <begin position="65"/>
        <end position="82"/>
    </location>
</feature>
<dbReference type="EMBL" id="OK585072">
    <property type="protein sequence ID" value="UOK09628.1"/>
    <property type="molecule type" value="Genomic_DNA"/>
</dbReference>
<geneLocation type="mitochondrion" evidence="13"/>
<evidence type="ECO:0000256" key="1">
    <source>
        <dbReference type="ARBA" id="ARBA00004141"/>
    </source>
</evidence>
<evidence type="ECO:0000256" key="7">
    <source>
        <dbReference type="ARBA" id="ARBA00022989"/>
    </source>
</evidence>
<keyword evidence="9 12" id="KW-0472">Membrane</keyword>
<dbReference type="Pfam" id="PF00119">
    <property type="entry name" value="ATP-synt_A"/>
    <property type="match status" value="1"/>
</dbReference>
<dbReference type="GO" id="GO:0045259">
    <property type="term" value="C:proton-transporting ATP synthase complex"/>
    <property type="evidence" value="ECO:0007669"/>
    <property type="project" value="UniProtKB-KW"/>
</dbReference>
<gene>
    <name evidence="13" type="primary">ATP6</name>
</gene>
<evidence type="ECO:0000256" key="2">
    <source>
        <dbReference type="ARBA" id="ARBA00006810"/>
    </source>
</evidence>
<feature type="transmembrane region" description="Helical" evidence="12">
    <location>
        <begin position="195"/>
        <end position="219"/>
    </location>
</feature>
<dbReference type="PANTHER" id="PTHR11410">
    <property type="entry name" value="ATP SYNTHASE SUBUNIT A"/>
    <property type="match status" value="1"/>
</dbReference>
<comment type="subcellular location">
    <subcellularLocation>
        <location evidence="1">Membrane</location>
        <topology evidence="1">Multi-pass membrane protein</topology>
    </subcellularLocation>
    <subcellularLocation>
        <location evidence="11">Mitochondrion inner membrane</location>
        <topology evidence="11">Multi-pass membrane protein</topology>
    </subcellularLocation>
</comment>
<keyword evidence="5 12" id="KW-0812">Transmembrane</keyword>
<keyword evidence="13" id="KW-0496">Mitochondrion</keyword>
<dbReference type="AlphaFoldDB" id="A0A8T9JE83"/>
<proteinExistence type="inferred from homology"/>
<keyword evidence="3" id="KW-0813">Transport</keyword>
<dbReference type="RefSeq" id="YP_010350248.1">
    <property type="nucleotide sequence ID" value="NC_062620.1"/>
</dbReference>
<dbReference type="PRINTS" id="PR00123">
    <property type="entry name" value="ATPASEA"/>
</dbReference>
<dbReference type="CDD" id="cd00310">
    <property type="entry name" value="ATP-synt_Fo_a_6"/>
    <property type="match status" value="1"/>
</dbReference>
<dbReference type="InterPro" id="IPR035908">
    <property type="entry name" value="F0_ATP_A_sf"/>
</dbReference>
<keyword evidence="10" id="KW-0066">ATP synthesis</keyword>
<dbReference type="CTD" id="4508"/>
<feature type="transmembrane region" description="Helical" evidence="12">
    <location>
        <begin position="123"/>
        <end position="145"/>
    </location>
</feature>
<keyword evidence="6" id="KW-0375">Hydrogen ion transport</keyword>
<comment type="similarity">
    <text evidence="2">Belongs to the ATPase A chain family.</text>
</comment>
<evidence type="ECO:0000313" key="13">
    <source>
        <dbReference type="EMBL" id="UOK09628.1"/>
    </source>
</evidence>
<sequence>MLMNLFSIFDPQVIFFYQINWFSTLIILFIIPQIYWILSSRIIYLINKFYSMLWFEFKIILKNNFNNYNLIYLITLFMYIMMNNFMGLFPYIFTSSSHLIFSMTFSLSLWLSLMMFSLSKNMIFMLAHLVPQGTPFMLMFFMVLIEFLSNLIRPLTLCIRLTANMIAGHLLLVLLSSFIPVMFSFYQFILIFQLILLILEVGVSLIQAYVFVILVTLYLKETN</sequence>
<evidence type="ECO:0000256" key="10">
    <source>
        <dbReference type="ARBA" id="ARBA00023310"/>
    </source>
</evidence>
<dbReference type="InterPro" id="IPR045083">
    <property type="entry name" value="ATP_synth_F0_asu_bact/mt"/>
</dbReference>
<keyword evidence="4" id="KW-0138">CF(0)</keyword>
<evidence type="ECO:0000256" key="5">
    <source>
        <dbReference type="ARBA" id="ARBA00022692"/>
    </source>
</evidence>
<evidence type="ECO:0000256" key="9">
    <source>
        <dbReference type="ARBA" id="ARBA00023136"/>
    </source>
</evidence>
<feature type="transmembrane region" description="Helical" evidence="12">
    <location>
        <begin position="20"/>
        <end position="44"/>
    </location>
</feature>
<evidence type="ECO:0000256" key="6">
    <source>
        <dbReference type="ARBA" id="ARBA00022781"/>
    </source>
</evidence>
<feature type="transmembrane region" description="Helical" evidence="12">
    <location>
        <begin position="165"/>
        <end position="183"/>
    </location>
</feature>
<dbReference type="InterPro" id="IPR000568">
    <property type="entry name" value="ATP_synth_F0_asu"/>
</dbReference>
<accession>A0A8T9JE83</accession>
<reference evidence="13" key="1">
    <citation type="submission" date="2021-10" db="EMBL/GenBank/DDBJ databases">
        <title>Life History of the Giant Wood Moth Parasitoid Wasp (Virgulibracon endoxylaphagus).</title>
        <authorList>
            <person name="Thurman J.H."/>
        </authorList>
    </citation>
    <scope>NUCLEOTIDE SEQUENCE</scope>
</reference>
<evidence type="ECO:0000256" key="3">
    <source>
        <dbReference type="ARBA" id="ARBA00022448"/>
    </source>
</evidence>
<dbReference type="GO" id="GO:0005743">
    <property type="term" value="C:mitochondrial inner membrane"/>
    <property type="evidence" value="ECO:0007669"/>
    <property type="project" value="UniProtKB-SubCell"/>
</dbReference>
<evidence type="ECO:0000256" key="12">
    <source>
        <dbReference type="SAM" id="Phobius"/>
    </source>
</evidence>
<keyword evidence="7 12" id="KW-1133">Transmembrane helix</keyword>
<protein>
    <recommendedName>
        <fullName evidence="11">ATP synthase subunit a</fullName>
    </recommendedName>
</protein>
<organism evidence="13">
    <name type="scientific">Virgulibracon endoxylaphagus</name>
    <dbReference type="NCBI Taxonomy" id="2933211"/>
    <lineage>
        <taxon>Eukaryota</taxon>
        <taxon>Metazoa</taxon>
        <taxon>Ecdysozoa</taxon>
        <taxon>Arthropoda</taxon>
        <taxon>Hexapoda</taxon>
        <taxon>Insecta</taxon>
        <taxon>Pterygota</taxon>
        <taxon>Neoptera</taxon>
        <taxon>Endopterygota</taxon>
        <taxon>Hymenoptera</taxon>
        <taxon>Apocrita</taxon>
        <taxon>Ichneumonoidea</taxon>
        <taxon>Braconidae</taxon>
        <taxon>Braconinae</taxon>
        <taxon>Virgulibracon</taxon>
    </lineage>
</organism>
<name>A0A8T9JE83_9HYME</name>
<dbReference type="GO" id="GO:0046933">
    <property type="term" value="F:proton-transporting ATP synthase activity, rotational mechanism"/>
    <property type="evidence" value="ECO:0007669"/>
    <property type="project" value="TreeGrafter"/>
</dbReference>
<feature type="transmembrane region" description="Helical" evidence="12">
    <location>
        <begin position="88"/>
        <end position="111"/>
    </location>
</feature>
<evidence type="ECO:0000256" key="8">
    <source>
        <dbReference type="ARBA" id="ARBA00023065"/>
    </source>
</evidence>